<dbReference type="AlphaFoldDB" id="A0A6G3QS27"/>
<accession>A0A6G3QS27</accession>
<gene>
    <name evidence="5" type="ORF">G3I53_09685</name>
</gene>
<dbReference type="InterPro" id="IPR000524">
    <property type="entry name" value="Tscrpt_reg_HTH_GntR"/>
</dbReference>
<reference evidence="5" key="1">
    <citation type="submission" date="2020-01" db="EMBL/GenBank/DDBJ databases">
        <title>Insect and environment-associated Actinomycetes.</title>
        <authorList>
            <person name="Currrie C."/>
            <person name="Chevrette M."/>
            <person name="Carlson C."/>
            <person name="Stubbendieck R."/>
            <person name="Wendt-Pienkowski E."/>
        </authorList>
    </citation>
    <scope>NUCLEOTIDE SEQUENCE</scope>
    <source>
        <strain evidence="5">SID14436</strain>
    </source>
</reference>
<dbReference type="SUPFAM" id="SSF46785">
    <property type="entry name" value="Winged helix' DNA-binding domain"/>
    <property type="match status" value="1"/>
</dbReference>
<sequence>MDAEHTGEGGGREFRRVLETLRSRMLDGTYPLNSLLPPQRELALELDVSRDTVQRVLRELSDEGWVRSRRGSGSKVIKTQRIQGTTPPPAEEPVMTLGRVIGSAFEQDEVTLDVCTLTSESLGIHVRLLLDRIRAGQSTAPRSIDVRLMLPAESVPWPYPVNVADPADDRPRERLREIARRSTATLEETLYELKSENFVTDVRLQIRHAPTVPDFKVYLLNKNRMLYGTYKAIRRKIRLSTGESVDVVDVLGLDAALLYFSGDGGHAVDAYMVDDMQTWFDSRWELLTEEGVTAQGAAAPPA</sequence>
<dbReference type="CDD" id="cd07377">
    <property type="entry name" value="WHTH_GntR"/>
    <property type="match status" value="1"/>
</dbReference>
<dbReference type="GO" id="GO:0003677">
    <property type="term" value="F:DNA binding"/>
    <property type="evidence" value="ECO:0007669"/>
    <property type="project" value="UniProtKB-KW"/>
</dbReference>
<evidence type="ECO:0000313" key="5">
    <source>
        <dbReference type="EMBL" id="NEA86303.1"/>
    </source>
</evidence>
<feature type="domain" description="HTH gntR-type" evidence="4">
    <location>
        <begin position="11"/>
        <end position="79"/>
    </location>
</feature>
<dbReference type="GO" id="GO:0045892">
    <property type="term" value="P:negative regulation of DNA-templated transcription"/>
    <property type="evidence" value="ECO:0007669"/>
    <property type="project" value="TreeGrafter"/>
</dbReference>
<dbReference type="SMART" id="SM00345">
    <property type="entry name" value="HTH_GNTR"/>
    <property type="match status" value="1"/>
</dbReference>
<dbReference type="EMBL" id="JAAGMD010000264">
    <property type="protein sequence ID" value="NEA86303.1"/>
    <property type="molecule type" value="Genomic_DNA"/>
</dbReference>
<proteinExistence type="predicted"/>
<comment type="caution">
    <text evidence="5">The sequence shown here is derived from an EMBL/GenBank/DDBJ whole genome shotgun (WGS) entry which is preliminary data.</text>
</comment>
<dbReference type="PANTHER" id="PTHR44846">
    <property type="entry name" value="MANNOSYL-D-GLYCERATE TRANSPORT/METABOLISM SYSTEM REPRESSOR MNGR-RELATED"/>
    <property type="match status" value="1"/>
</dbReference>
<dbReference type="Pfam" id="PF00392">
    <property type="entry name" value="GntR"/>
    <property type="match status" value="1"/>
</dbReference>
<protein>
    <submittedName>
        <fullName evidence="5">GntR family transcriptional regulator</fullName>
    </submittedName>
</protein>
<evidence type="ECO:0000256" key="3">
    <source>
        <dbReference type="ARBA" id="ARBA00023163"/>
    </source>
</evidence>
<evidence type="ECO:0000256" key="2">
    <source>
        <dbReference type="ARBA" id="ARBA00023125"/>
    </source>
</evidence>
<name>A0A6G3QS27_9ACTN</name>
<organism evidence="5">
    <name type="scientific">Streptomyces sp. SID14436</name>
    <dbReference type="NCBI Taxonomy" id="2706070"/>
    <lineage>
        <taxon>Bacteria</taxon>
        <taxon>Bacillati</taxon>
        <taxon>Actinomycetota</taxon>
        <taxon>Actinomycetes</taxon>
        <taxon>Kitasatosporales</taxon>
        <taxon>Streptomycetaceae</taxon>
        <taxon>Streptomyces</taxon>
    </lineage>
</organism>
<evidence type="ECO:0000256" key="1">
    <source>
        <dbReference type="ARBA" id="ARBA00023015"/>
    </source>
</evidence>
<dbReference type="PROSITE" id="PS50949">
    <property type="entry name" value="HTH_GNTR"/>
    <property type="match status" value="1"/>
</dbReference>
<dbReference type="PRINTS" id="PR00035">
    <property type="entry name" value="HTHGNTR"/>
</dbReference>
<dbReference type="GO" id="GO:0003700">
    <property type="term" value="F:DNA-binding transcription factor activity"/>
    <property type="evidence" value="ECO:0007669"/>
    <property type="project" value="InterPro"/>
</dbReference>
<dbReference type="Gene3D" id="1.10.10.10">
    <property type="entry name" value="Winged helix-like DNA-binding domain superfamily/Winged helix DNA-binding domain"/>
    <property type="match status" value="1"/>
</dbReference>
<evidence type="ECO:0000259" key="4">
    <source>
        <dbReference type="PROSITE" id="PS50949"/>
    </source>
</evidence>
<keyword evidence="2" id="KW-0238">DNA-binding</keyword>
<keyword evidence="1" id="KW-0805">Transcription regulation</keyword>
<dbReference type="PANTHER" id="PTHR44846:SF1">
    <property type="entry name" value="MANNOSYL-D-GLYCERATE TRANSPORT_METABOLISM SYSTEM REPRESSOR MNGR-RELATED"/>
    <property type="match status" value="1"/>
</dbReference>
<dbReference type="RefSeq" id="WP_164338038.1">
    <property type="nucleotide sequence ID" value="NZ_JAAGMD010000264.1"/>
</dbReference>
<dbReference type="InterPro" id="IPR050679">
    <property type="entry name" value="Bact_HTH_transcr_reg"/>
</dbReference>
<dbReference type="InterPro" id="IPR036388">
    <property type="entry name" value="WH-like_DNA-bd_sf"/>
</dbReference>
<keyword evidence="3" id="KW-0804">Transcription</keyword>
<dbReference type="InterPro" id="IPR036390">
    <property type="entry name" value="WH_DNA-bd_sf"/>
</dbReference>